<protein>
    <submittedName>
        <fullName evidence="2">Uncharacterized protein</fullName>
    </submittedName>
</protein>
<dbReference type="Proteomes" id="UP001597280">
    <property type="component" value="Unassembled WGS sequence"/>
</dbReference>
<feature type="region of interest" description="Disordered" evidence="1">
    <location>
        <begin position="87"/>
        <end position="107"/>
    </location>
</feature>
<dbReference type="EMBL" id="JBHUFL010000002">
    <property type="protein sequence ID" value="MFD1834732.1"/>
    <property type="molecule type" value="Genomic_DNA"/>
</dbReference>
<organism evidence="2 3">
    <name type="scientific">Brachybacterium rhamnosum</name>
    <dbReference type="NCBI Taxonomy" id="173361"/>
    <lineage>
        <taxon>Bacteria</taxon>
        <taxon>Bacillati</taxon>
        <taxon>Actinomycetota</taxon>
        <taxon>Actinomycetes</taxon>
        <taxon>Micrococcales</taxon>
        <taxon>Dermabacteraceae</taxon>
        <taxon>Brachybacterium</taxon>
    </lineage>
</organism>
<comment type="caution">
    <text evidence="2">The sequence shown here is derived from an EMBL/GenBank/DDBJ whole genome shotgun (WGS) entry which is preliminary data.</text>
</comment>
<feature type="compositionally biased region" description="Low complexity" evidence="1">
    <location>
        <begin position="87"/>
        <end position="98"/>
    </location>
</feature>
<dbReference type="Gene3D" id="3.40.50.720">
    <property type="entry name" value="NAD(P)-binding Rossmann-like Domain"/>
    <property type="match status" value="1"/>
</dbReference>
<dbReference type="RefSeq" id="WP_343904679.1">
    <property type="nucleotide sequence ID" value="NZ_BAAAIS010000002.1"/>
</dbReference>
<name>A0ABW4PV97_9MICO</name>
<evidence type="ECO:0000256" key="1">
    <source>
        <dbReference type="SAM" id="MobiDB-lite"/>
    </source>
</evidence>
<gene>
    <name evidence="2" type="ORF">ACFSDA_06540</name>
</gene>
<proteinExistence type="predicted"/>
<accession>A0ABW4PV97</accession>
<sequence length="107" mass="11021">MKTLNHIGYHDLEDHGRAAGAEDRRAIALATDHERAAELAAALLHRLGYDAVRAGSLADGRRFEPAGGLFSGWRTHAELTALGGASAPAADGAAEGAAPTSPRARVA</sequence>
<evidence type="ECO:0000313" key="3">
    <source>
        <dbReference type="Proteomes" id="UP001597280"/>
    </source>
</evidence>
<reference evidence="3" key="1">
    <citation type="journal article" date="2019" name="Int. J. Syst. Evol. Microbiol.">
        <title>The Global Catalogue of Microorganisms (GCM) 10K type strain sequencing project: providing services to taxonomists for standard genome sequencing and annotation.</title>
        <authorList>
            <consortium name="The Broad Institute Genomics Platform"/>
            <consortium name="The Broad Institute Genome Sequencing Center for Infectious Disease"/>
            <person name="Wu L."/>
            <person name="Ma J."/>
        </authorList>
    </citation>
    <scope>NUCLEOTIDE SEQUENCE [LARGE SCALE GENOMIC DNA]</scope>
    <source>
        <strain evidence="3">JCM 11650</strain>
    </source>
</reference>
<evidence type="ECO:0000313" key="2">
    <source>
        <dbReference type="EMBL" id="MFD1834732.1"/>
    </source>
</evidence>
<keyword evidence="3" id="KW-1185">Reference proteome</keyword>